<feature type="non-terminal residue" evidence="2">
    <location>
        <position position="118"/>
    </location>
</feature>
<dbReference type="Proteomes" id="UP000002009">
    <property type="component" value="Chromosome 3"/>
</dbReference>
<dbReference type="PANTHER" id="PTHR43592:SF7">
    <property type="entry name" value="CAAX AMINO TERMINAL PROTEASE FAMILY PROTEIN"/>
    <property type="match status" value="1"/>
</dbReference>
<proteinExistence type="predicted"/>
<gene>
    <name evidence="2" type="ORF">MICPUN_73414</name>
</gene>
<evidence type="ECO:0000313" key="3">
    <source>
        <dbReference type="Proteomes" id="UP000002009"/>
    </source>
</evidence>
<dbReference type="GO" id="GO:0004175">
    <property type="term" value="F:endopeptidase activity"/>
    <property type="evidence" value="ECO:0007669"/>
    <property type="project" value="UniProtKB-ARBA"/>
</dbReference>
<dbReference type="eggNOG" id="ENOG502QTQU">
    <property type="taxonomic scope" value="Eukaryota"/>
</dbReference>
<dbReference type="Pfam" id="PF02517">
    <property type="entry name" value="Rce1-like"/>
    <property type="match status" value="1"/>
</dbReference>
<protein>
    <recommendedName>
        <fullName evidence="1">CAAX prenyl protease 2/Lysostaphin resistance protein A-like domain-containing protein</fullName>
    </recommendedName>
</protein>
<organism evidence="2 3">
    <name type="scientific">Micromonas commoda (strain RCC299 / NOUM17 / CCMP2709)</name>
    <name type="common">Picoplanktonic green alga</name>
    <dbReference type="NCBI Taxonomy" id="296587"/>
    <lineage>
        <taxon>Eukaryota</taxon>
        <taxon>Viridiplantae</taxon>
        <taxon>Chlorophyta</taxon>
        <taxon>Mamiellophyceae</taxon>
        <taxon>Mamiellales</taxon>
        <taxon>Mamiellaceae</taxon>
        <taxon>Micromonas</taxon>
    </lineage>
</organism>
<dbReference type="AlphaFoldDB" id="C1E119"/>
<dbReference type="KEGG" id="mis:MICPUN_73414"/>
<evidence type="ECO:0000313" key="2">
    <source>
        <dbReference type="EMBL" id="ACO61656.1"/>
    </source>
</evidence>
<dbReference type="EMBL" id="CP001324">
    <property type="protein sequence ID" value="ACO61656.1"/>
    <property type="molecule type" value="Genomic_DNA"/>
</dbReference>
<dbReference type="GeneID" id="8242030"/>
<dbReference type="OrthoDB" id="2017864at2759"/>
<feature type="non-terminal residue" evidence="2">
    <location>
        <position position="1"/>
    </location>
</feature>
<keyword evidence="3" id="KW-1185">Reference proteome</keyword>
<dbReference type="InParanoid" id="C1E119"/>
<evidence type="ECO:0000259" key="1">
    <source>
        <dbReference type="Pfam" id="PF02517"/>
    </source>
</evidence>
<dbReference type="GO" id="GO:0080120">
    <property type="term" value="P:CAAX-box protein maturation"/>
    <property type="evidence" value="ECO:0007669"/>
    <property type="project" value="UniProtKB-ARBA"/>
</dbReference>
<reference evidence="2 3" key="1">
    <citation type="journal article" date="2009" name="Science">
        <title>Green evolution and dynamic adaptations revealed by genomes of the marine picoeukaryotes Micromonas.</title>
        <authorList>
            <person name="Worden A.Z."/>
            <person name="Lee J.H."/>
            <person name="Mock T."/>
            <person name="Rouze P."/>
            <person name="Simmons M.P."/>
            <person name="Aerts A.L."/>
            <person name="Allen A.E."/>
            <person name="Cuvelier M.L."/>
            <person name="Derelle E."/>
            <person name="Everett M.V."/>
            <person name="Foulon E."/>
            <person name="Grimwood J."/>
            <person name="Gundlach H."/>
            <person name="Henrissat B."/>
            <person name="Napoli C."/>
            <person name="McDonald S.M."/>
            <person name="Parker M.S."/>
            <person name="Rombauts S."/>
            <person name="Salamov A."/>
            <person name="Von Dassow P."/>
            <person name="Badger J.H."/>
            <person name="Coutinho P.M."/>
            <person name="Demir E."/>
            <person name="Dubchak I."/>
            <person name="Gentemann C."/>
            <person name="Eikrem W."/>
            <person name="Gready J.E."/>
            <person name="John U."/>
            <person name="Lanier W."/>
            <person name="Lindquist E.A."/>
            <person name="Lucas S."/>
            <person name="Mayer K.F."/>
            <person name="Moreau H."/>
            <person name="Not F."/>
            <person name="Otillar R."/>
            <person name="Panaud O."/>
            <person name="Pangilinan J."/>
            <person name="Paulsen I."/>
            <person name="Piegu B."/>
            <person name="Poliakov A."/>
            <person name="Robbens S."/>
            <person name="Schmutz J."/>
            <person name="Toulza E."/>
            <person name="Wyss T."/>
            <person name="Zelensky A."/>
            <person name="Zhou K."/>
            <person name="Armbrust E.V."/>
            <person name="Bhattacharya D."/>
            <person name="Goodenough U.W."/>
            <person name="Van de Peer Y."/>
            <person name="Grigoriev I.V."/>
        </authorList>
    </citation>
    <scope>NUCLEOTIDE SEQUENCE [LARGE SCALE GENOMIC DNA]</scope>
    <source>
        <strain evidence="3">RCC299 / NOUM17</strain>
    </source>
</reference>
<dbReference type="OMA" id="WHVELVA"/>
<dbReference type="STRING" id="296587.C1E119"/>
<dbReference type="RefSeq" id="XP_002500398.1">
    <property type="nucleotide sequence ID" value="XM_002500352.1"/>
</dbReference>
<name>C1E119_MICCC</name>
<sequence>ALLESWPDFRAATDRSNRQVLAPLTRGDLVTVSALPAVAEEALFRGCVVPALGGGPLGVIVSGMTFGALHVGGGRNAAFAAWASAVGCLYGACAVGCGDVSVAIAAHAMANYASATMW</sequence>
<dbReference type="PANTHER" id="PTHR43592">
    <property type="entry name" value="CAAX AMINO TERMINAL PROTEASE"/>
    <property type="match status" value="1"/>
</dbReference>
<accession>C1E119</accession>
<dbReference type="InterPro" id="IPR003675">
    <property type="entry name" value="Rce1/LyrA-like_dom"/>
</dbReference>
<feature type="domain" description="CAAX prenyl protease 2/Lysostaphin resistance protein A-like" evidence="1">
    <location>
        <begin position="29"/>
        <end position="112"/>
    </location>
</feature>